<feature type="transmembrane region" description="Helical" evidence="1">
    <location>
        <begin position="99"/>
        <end position="120"/>
    </location>
</feature>
<dbReference type="Pfam" id="PF04241">
    <property type="entry name" value="DUF423"/>
    <property type="match status" value="1"/>
</dbReference>
<dbReference type="AlphaFoldDB" id="A0A838BCF1"/>
<feature type="transmembrane region" description="Helical" evidence="1">
    <location>
        <begin position="40"/>
        <end position="62"/>
    </location>
</feature>
<keyword evidence="3" id="KW-1185">Reference proteome</keyword>
<name>A0A838BCF1_9HYPH</name>
<keyword evidence="1" id="KW-1133">Transmembrane helix</keyword>
<dbReference type="Proteomes" id="UP000558284">
    <property type="component" value="Unassembled WGS sequence"/>
</dbReference>
<proteinExistence type="predicted"/>
<dbReference type="EMBL" id="JACDTY010000016">
    <property type="protein sequence ID" value="MBA1143757.1"/>
    <property type="molecule type" value="Genomic_DNA"/>
</dbReference>
<organism evidence="2 3">
    <name type="scientific">Mesorhizobium neociceri</name>
    <dbReference type="NCBI Taxonomy" id="1307853"/>
    <lineage>
        <taxon>Bacteria</taxon>
        <taxon>Pseudomonadati</taxon>
        <taxon>Pseudomonadota</taxon>
        <taxon>Alphaproteobacteria</taxon>
        <taxon>Hyphomicrobiales</taxon>
        <taxon>Phyllobacteriaceae</taxon>
        <taxon>Mesorhizobium</taxon>
    </lineage>
</organism>
<accession>A0A838BCF1</accession>
<evidence type="ECO:0000313" key="2">
    <source>
        <dbReference type="EMBL" id="MBA1143757.1"/>
    </source>
</evidence>
<keyword evidence="1" id="KW-0812">Transmembrane</keyword>
<dbReference type="RefSeq" id="WP_181060764.1">
    <property type="nucleotide sequence ID" value="NZ_JACDTY010000016.1"/>
</dbReference>
<evidence type="ECO:0000313" key="3">
    <source>
        <dbReference type="Proteomes" id="UP000558284"/>
    </source>
</evidence>
<feature type="transmembrane region" description="Helical" evidence="1">
    <location>
        <begin position="69"/>
        <end position="87"/>
    </location>
</feature>
<dbReference type="InterPro" id="IPR006696">
    <property type="entry name" value="DUF423"/>
</dbReference>
<reference evidence="2 3" key="1">
    <citation type="submission" date="2020-07" db="EMBL/GenBank/DDBJ databases">
        <title>Definition of the novel symbiovar canariense within Mesorhizobium novociceri, a new species of genus Mesorhizobium nodulating Cicer canariense in the Caldera de Taburiente National Park (La Palma, Canary Islands).</title>
        <authorList>
            <person name="Leon-Barrios M."/>
            <person name="Perez-Yepez J."/>
            <person name="Flores-Felix J.D."/>
            <person name="Ramirez-Baena M.H."/>
            <person name="Pulido-Suarez L."/>
            <person name="Igual J.M."/>
            <person name="Velazquez E."/>
            <person name="Peix A."/>
        </authorList>
    </citation>
    <scope>NUCLEOTIDE SEQUENCE [LARGE SCALE GENOMIC DNA]</scope>
    <source>
        <strain evidence="2 3">CCANP35</strain>
    </source>
</reference>
<comment type="caution">
    <text evidence="2">The sequence shown here is derived from an EMBL/GenBank/DDBJ whole genome shotgun (WGS) entry which is preliminary data.</text>
</comment>
<keyword evidence="1" id="KW-0472">Membrane</keyword>
<sequence length="124" mass="12297">MSIAESAPASSARILVFAAGLCGAAGVALSAAAAHLGGAFVGTAASFLIMHAPVFLAVGLAGANRILRIGSLVLLVGLVLFCGDLLARDFVGSRLFPMSAPIGGTLLIAGWLAIAASALVRQRP</sequence>
<protein>
    <submittedName>
        <fullName evidence="2">DUF423 domain-containing protein</fullName>
    </submittedName>
</protein>
<evidence type="ECO:0000256" key="1">
    <source>
        <dbReference type="SAM" id="Phobius"/>
    </source>
</evidence>
<gene>
    <name evidence="2" type="ORF">H0241_26390</name>
</gene>